<keyword evidence="2" id="KW-0472">Membrane</keyword>
<dbReference type="PROSITE" id="PS51257">
    <property type="entry name" value="PROKAR_LIPOPROTEIN"/>
    <property type="match status" value="1"/>
</dbReference>
<dbReference type="KEGG" id="aba:Acid345_2581"/>
<keyword evidence="4" id="KW-1185">Reference proteome</keyword>
<name>Q1ING8_KORVE</name>
<dbReference type="EnsemblBacteria" id="ABF41582">
    <property type="protein sequence ID" value="ABF41582"/>
    <property type="gene ID" value="Acid345_2581"/>
</dbReference>
<evidence type="ECO:0000256" key="2">
    <source>
        <dbReference type="SAM" id="Phobius"/>
    </source>
</evidence>
<dbReference type="STRING" id="204669.Acid345_2581"/>
<keyword evidence="2" id="KW-1133">Transmembrane helix</keyword>
<keyword evidence="2" id="KW-0812">Transmembrane</keyword>
<protein>
    <recommendedName>
        <fullName evidence="5">Lipoprotein</fullName>
    </recommendedName>
</protein>
<evidence type="ECO:0008006" key="5">
    <source>
        <dbReference type="Google" id="ProtNLM"/>
    </source>
</evidence>
<sequence>MERTAKRFPYLLWFFLLHSTVAGCKYSPTVHGGYRLRFRRISVKKTLFTLGATLFAIAMLMPVSAAAQTHGKHHHHHKGHHHHHHAS</sequence>
<proteinExistence type="predicted"/>
<dbReference type="HOGENOM" id="CLU_2479286_0_0_0"/>
<feature type="transmembrane region" description="Helical" evidence="2">
    <location>
        <begin position="47"/>
        <end position="67"/>
    </location>
</feature>
<feature type="compositionally biased region" description="Basic residues" evidence="1">
    <location>
        <begin position="70"/>
        <end position="87"/>
    </location>
</feature>
<feature type="region of interest" description="Disordered" evidence="1">
    <location>
        <begin position="68"/>
        <end position="87"/>
    </location>
</feature>
<dbReference type="EMBL" id="CP000360">
    <property type="protein sequence ID" value="ABF41582.1"/>
    <property type="molecule type" value="Genomic_DNA"/>
</dbReference>
<reference evidence="3 4" key="1">
    <citation type="journal article" date="2009" name="Appl. Environ. Microbiol.">
        <title>Three genomes from the phylum Acidobacteria provide insight into the lifestyles of these microorganisms in soils.</title>
        <authorList>
            <person name="Ward N.L."/>
            <person name="Challacombe J.F."/>
            <person name="Janssen P.H."/>
            <person name="Henrissat B."/>
            <person name="Coutinho P.M."/>
            <person name="Wu M."/>
            <person name="Xie G."/>
            <person name="Haft D.H."/>
            <person name="Sait M."/>
            <person name="Badger J."/>
            <person name="Barabote R.D."/>
            <person name="Bradley B."/>
            <person name="Brettin T.S."/>
            <person name="Brinkac L.M."/>
            <person name="Bruce D."/>
            <person name="Creasy T."/>
            <person name="Daugherty S.C."/>
            <person name="Davidsen T.M."/>
            <person name="DeBoy R.T."/>
            <person name="Detter J.C."/>
            <person name="Dodson R.J."/>
            <person name="Durkin A.S."/>
            <person name="Ganapathy A."/>
            <person name="Gwinn-Giglio M."/>
            <person name="Han C.S."/>
            <person name="Khouri H."/>
            <person name="Kiss H."/>
            <person name="Kothari S.P."/>
            <person name="Madupu R."/>
            <person name="Nelson K.E."/>
            <person name="Nelson W.C."/>
            <person name="Paulsen I."/>
            <person name="Penn K."/>
            <person name="Ren Q."/>
            <person name="Rosovitz M.J."/>
            <person name="Selengut J.D."/>
            <person name="Shrivastava S."/>
            <person name="Sullivan S.A."/>
            <person name="Tapia R."/>
            <person name="Thompson L.S."/>
            <person name="Watkins K.L."/>
            <person name="Yang Q."/>
            <person name="Yu C."/>
            <person name="Zafar N."/>
            <person name="Zhou L."/>
            <person name="Kuske C.R."/>
        </authorList>
    </citation>
    <scope>NUCLEOTIDE SEQUENCE [LARGE SCALE GENOMIC DNA]</scope>
    <source>
        <strain evidence="3 4">Ellin345</strain>
    </source>
</reference>
<dbReference type="Proteomes" id="UP000002432">
    <property type="component" value="Chromosome"/>
</dbReference>
<dbReference type="AlphaFoldDB" id="Q1ING8"/>
<organism evidence="3 4">
    <name type="scientific">Koribacter versatilis (strain Ellin345)</name>
    <dbReference type="NCBI Taxonomy" id="204669"/>
    <lineage>
        <taxon>Bacteria</taxon>
        <taxon>Pseudomonadati</taxon>
        <taxon>Acidobacteriota</taxon>
        <taxon>Terriglobia</taxon>
        <taxon>Terriglobales</taxon>
        <taxon>Candidatus Korobacteraceae</taxon>
        <taxon>Candidatus Korobacter</taxon>
    </lineage>
</organism>
<evidence type="ECO:0000313" key="4">
    <source>
        <dbReference type="Proteomes" id="UP000002432"/>
    </source>
</evidence>
<accession>Q1ING8</accession>
<evidence type="ECO:0000256" key="1">
    <source>
        <dbReference type="SAM" id="MobiDB-lite"/>
    </source>
</evidence>
<gene>
    <name evidence="3" type="ordered locus">Acid345_2581</name>
</gene>
<evidence type="ECO:0000313" key="3">
    <source>
        <dbReference type="EMBL" id="ABF41582.1"/>
    </source>
</evidence>